<dbReference type="RefSeq" id="WP_257318173.1">
    <property type="nucleotide sequence ID" value="NZ_JANFDG010000042.1"/>
</dbReference>
<evidence type="ECO:0000313" key="2">
    <source>
        <dbReference type="Proteomes" id="UP001595377"/>
    </source>
</evidence>
<organism evidence="1 2">
    <name type="scientific">Shinella pollutisoli</name>
    <dbReference type="NCBI Taxonomy" id="2250594"/>
    <lineage>
        <taxon>Bacteria</taxon>
        <taxon>Pseudomonadati</taxon>
        <taxon>Pseudomonadota</taxon>
        <taxon>Alphaproteobacteria</taxon>
        <taxon>Hyphomicrobiales</taxon>
        <taxon>Rhizobiaceae</taxon>
        <taxon>Shinella</taxon>
    </lineage>
</organism>
<dbReference type="Proteomes" id="UP001595377">
    <property type="component" value="Unassembled WGS sequence"/>
</dbReference>
<protein>
    <submittedName>
        <fullName evidence="1">Uncharacterized protein</fullName>
    </submittedName>
</protein>
<evidence type="ECO:0000313" key="1">
    <source>
        <dbReference type="EMBL" id="MFC3072772.1"/>
    </source>
</evidence>
<keyword evidence="2" id="KW-1185">Reference proteome</keyword>
<name>A0ABV7DER3_9HYPH</name>
<reference evidence="2" key="1">
    <citation type="journal article" date="2019" name="Int. J. Syst. Evol. Microbiol.">
        <title>The Global Catalogue of Microorganisms (GCM) 10K type strain sequencing project: providing services to taxonomists for standard genome sequencing and annotation.</title>
        <authorList>
            <consortium name="The Broad Institute Genomics Platform"/>
            <consortium name="The Broad Institute Genome Sequencing Center for Infectious Disease"/>
            <person name="Wu L."/>
            <person name="Ma J."/>
        </authorList>
    </citation>
    <scope>NUCLEOTIDE SEQUENCE [LARGE SCALE GENOMIC DNA]</scope>
    <source>
        <strain evidence="2">KCTC 52677</strain>
    </source>
</reference>
<proteinExistence type="predicted"/>
<sequence>MLSEGEFVILNLWNEGRAQLIERIDFYHSQAKKRILDQFRDIEAEAERYAEESYERRGQWFDPDTDDPASSAEAAWEDGIAHYGLLDDLRKQMILSIAAGMYHEWDKQLRDWLDRELGHNFSRDKLRPDLWKQDIGTLLEMLDWWGWDIKGQPFHEVIDSCRLIVNVYKHGHGTSLNQLKERYPQYLRSLGDPGSFGWDHVRYDQLEVSEDALSVFHEAFRSFWQYVPARTIAGDNTPVPSWFEKALTRKQPGKHA</sequence>
<accession>A0ABV7DER3</accession>
<comment type="caution">
    <text evidence="1">The sequence shown here is derived from an EMBL/GenBank/DDBJ whole genome shotgun (WGS) entry which is preliminary data.</text>
</comment>
<dbReference type="EMBL" id="JBHRSP010000011">
    <property type="protein sequence ID" value="MFC3072772.1"/>
    <property type="molecule type" value="Genomic_DNA"/>
</dbReference>
<gene>
    <name evidence="1" type="ORF">ACFOHH_06650</name>
</gene>